<gene>
    <name evidence="7" type="ORF">JOC58_001195</name>
</gene>
<dbReference type="NCBIfam" id="TIGR03544">
    <property type="entry name" value="DivI1A_domain"/>
    <property type="match status" value="1"/>
</dbReference>
<sequence length="148" mass="17698">MKMAVDENYQRKLEEQKRLFKQLGIQFDALTIHEKDFPTKMRGYSQEEVDYFLDDVIQDYERFYKIITDLLDKYNELQRRQTYEKERASLERERAAAEQERAFARARALENGVDRAVVTEAITSLERTIAQMKARLDEQQRGDNNSNY</sequence>
<evidence type="ECO:0000256" key="3">
    <source>
        <dbReference type="ARBA" id="ARBA00022618"/>
    </source>
</evidence>
<evidence type="ECO:0000256" key="5">
    <source>
        <dbReference type="ARBA" id="ARBA00023306"/>
    </source>
</evidence>
<evidence type="ECO:0000256" key="6">
    <source>
        <dbReference type="SAM" id="Coils"/>
    </source>
</evidence>
<feature type="coiled-coil region" evidence="6">
    <location>
        <begin position="73"/>
        <end position="142"/>
    </location>
</feature>
<dbReference type="GO" id="GO:0051301">
    <property type="term" value="P:cell division"/>
    <property type="evidence" value="ECO:0007669"/>
    <property type="project" value="UniProtKB-KW"/>
</dbReference>
<keyword evidence="8" id="KW-1185">Reference proteome</keyword>
<protein>
    <submittedName>
        <fullName evidence="7">Cell division initiation protein</fullName>
    </submittedName>
</protein>
<dbReference type="PANTHER" id="PTHR35794">
    <property type="entry name" value="CELL DIVISION PROTEIN DIVIVA"/>
    <property type="match status" value="1"/>
</dbReference>
<dbReference type="Proteomes" id="UP001185028">
    <property type="component" value="Unassembled WGS sequence"/>
</dbReference>
<dbReference type="InterPro" id="IPR019933">
    <property type="entry name" value="DivIVA_domain"/>
</dbReference>
<organism evidence="7 8">
    <name type="scientific">Paenibacillus hunanensis</name>
    <dbReference type="NCBI Taxonomy" id="539262"/>
    <lineage>
        <taxon>Bacteria</taxon>
        <taxon>Bacillati</taxon>
        <taxon>Bacillota</taxon>
        <taxon>Bacilli</taxon>
        <taxon>Bacillales</taxon>
        <taxon>Paenibacillaceae</taxon>
        <taxon>Paenibacillus</taxon>
    </lineage>
</organism>
<reference evidence="7 8" key="1">
    <citation type="submission" date="2023-07" db="EMBL/GenBank/DDBJ databases">
        <title>Genomic Encyclopedia of Type Strains, Phase IV (KMG-IV): sequencing the most valuable type-strain genomes for metagenomic binning, comparative biology and taxonomic classification.</title>
        <authorList>
            <person name="Goeker M."/>
        </authorList>
    </citation>
    <scope>NUCLEOTIDE SEQUENCE [LARGE SCALE GENOMIC DNA]</scope>
    <source>
        <strain evidence="7 8">DSM 22170</strain>
    </source>
</reference>
<dbReference type="InterPro" id="IPR007793">
    <property type="entry name" value="DivIVA_fam"/>
</dbReference>
<evidence type="ECO:0000256" key="1">
    <source>
        <dbReference type="ARBA" id="ARBA00004496"/>
    </source>
</evidence>
<dbReference type="Pfam" id="PF05103">
    <property type="entry name" value="DivIVA"/>
    <property type="match status" value="1"/>
</dbReference>
<keyword evidence="5" id="KW-0131">Cell cycle</keyword>
<comment type="caution">
    <text evidence="7">The sequence shown here is derived from an EMBL/GenBank/DDBJ whole genome shotgun (WGS) entry which is preliminary data.</text>
</comment>
<dbReference type="PANTHER" id="PTHR35794:SF1">
    <property type="entry name" value="CELL CYCLE PROTEIN GPSB"/>
    <property type="match status" value="1"/>
</dbReference>
<evidence type="ECO:0000313" key="8">
    <source>
        <dbReference type="Proteomes" id="UP001185028"/>
    </source>
</evidence>
<accession>A0ABU1IYL4</accession>
<evidence type="ECO:0000256" key="2">
    <source>
        <dbReference type="ARBA" id="ARBA00022490"/>
    </source>
</evidence>
<keyword evidence="4 6" id="KW-0175">Coiled coil</keyword>
<keyword evidence="2" id="KW-0963">Cytoplasm</keyword>
<evidence type="ECO:0000313" key="7">
    <source>
        <dbReference type="EMBL" id="MDR6243308.1"/>
    </source>
</evidence>
<keyword evidence="3 7" id="KW-0132">Cell division</keyword>
<proteinExistence type="predicted"/>
<dbReference type="EMBL" id="JAVDQH010000004">
    <property type="protein sequence ID" value="MDR6243308.1"/>
    <property type="molecule type" value="Genomic_DNA"/>
</dbReference>
<comment type="subcellular location">
    <subcellularLocation>
        <location evidence="1">Cytoplasm</location>
    </subcellularLocation>
</comment>
<dbReference type="Gene3D" id="6.10.250.660">
    <property type="match status" value="1"/>
</dbReference>
<name>A0ABU1IYL4_9BACL</name>
<evidence type="ECO:0000256" key="4">
    <source>
        <dbReference type="ARBA" id="ARBA00023054"/>
    </source>
</evidence>